<dbReference type="InterPro" id="IPR013020">
    <property type="entry name" value="Rad3/Chl1-like"/>
</dbReference>
<evidence type="ECO:0000313" key="13">
    <source>
        <dbReference type="Proteomes" id="UP000887565"/>
    </source>
</evidence>
<organism evidence="13 14">
    <name type="scientific">Romanomermis culicivorax</name>
    <name type="common">Nematode worm</name>
    <dbReference type="NCBI Taxonomy" id="13658"/>
    <lineage>
        <taxon>Eukaryota</taxon>
        <taxon>Metazoa</taxon>
        <taxon>Ecdysozoa</taxon>
        <taxon>Nematoda</taxon>
        <taxon>Enoplea</taxon>
        <taxon>Dorylaimia</taxon>
        <taxon>Mermithida</taxon>
        <taxon>Mermithoidea</taxon>
        <taxon>Mermithidae</taxon>
        <taxon>Romanomermis</taxon>
    </lineage>
</organism>
<keyword evidence="2" id="KW-0004">4Fe-4S</keyword>
<comment type="catalytic activity">
    <reaction evidence="10">
        <text>ATP + H2O = ADP + phosphate + H(+)</text>
        <dbReference type="Rhea" id="RHEA:13065"/>
        <dbReference type="ChEBI" id="CHEBI:15377"/>
        <dbReference type="ChEBI" id="CHEBI:15378"/>
        <dbReference type="ChEBI" id="CHEBI:30616"/>
        <dbReference type="ChEBI" id="CHEBI:43474"/>
        <dbReference type="ChEBI" id="CHEBI:456216"/>
        <dbReference type="EC" id="5.6.2.3"/>
    </reaction>
</comment>
<evidence type="ECO:0000313" key="14">
    <source>
        <dbReference type="WBParaSite" id="nRc.2.0.1.t47832-RA"/>
    </source>
</evidence>
<dbReference type="GO" id="GO:0005524">
    <property type="term" value="F:ATP binding"/>
    <property type="evidence" value="ECO:0007669"/>
    <property type="project" value="UniProtKB-KW"/>
</dbReference>
<keyword evidence="5" id="KW-0378">Hydrolase</keyword>
<keyword evidence="4" id="KW-0227">DNA damage</keyword>
<keyword evidence="7" id="KW-0238">DNA-binding</keyword>
<dbReference type="InterPro" id="IPR027417">
    <property type="entry name" value="P-loop_NTPase"/>
</dbReference>
<evidence type="ECO:0000256" key="7">
    <source>
        <dbReference type="ARBA" id="ARBA00023125"/>
    </source>
</evidence>
<feature type="coiled-coil region" evidence="11">
    <location>
        <begin position="282"/>
        <end position="327"/>
    </location>
</feature>
<keyword evidence="6" id="KW-0067">ATP-binding</keyword>
<dbReference type="InterPro" id="IPR045028">
    <property type="entry name" value="DinG/Rad3-like"/>
</dbReference>
<dbReference type="InterPro" id="IPR001945">
    <property type="entry name" value="RAD3/XPD"/>
</dbReference>
<dbReference type="FunFam" id="3.40.50.300:FF:000128">
    <property type="entry name" value="Putative DNA repair helicase RAD3"/>
    <property type="match status" value="1"/>
</dbReference>
<dbReference type="AlphaFoldDB" id="A0A915LAG4"/>
<evidence type="ECO:0000256" key="5">
    <source>
        <dbReference type="ARBA" id="ARBA00022801"/>
    </source>
</evidence>
<keyword evidence="3" id="KW-0547">Nucleotide-binding</keyword>
<evidence type="ECO:0000256" key="6">
    <source>
        <dbReference type="ARBA" id="ARBA00022840"/>
    </source>
</evidence>
<dbReference type="InterPro" id="IPR002464">
    <property type="entry name" value="DNA/RNA_helicase_DEAH_CS"/>
</dbReference>
<keyword evidence="11" id="KW-0175">Coiled coil</keyword>
<dbReference type="EC" id="5.6.2.3" evidence="9"/>
<evidence type="ECO:0000256" key="9">
    <source>
        <dbReference type="ARBA" id="ARBA00044969"/>
    </source>
</evidence>
<comment type="cofactor">
    <cofactor evidence="1">
        <name>[4Fe-4S] cluster</name>
        <dbReference type="ChEBI" id="CHEBI:49883"/>
    </cofactor>
</comment>
<dbReference type="Gene3D" id="1.10.275.30">
    <property type="match status" value="1"/>
</dbReference>
<dbReference type="Pfam" id="PF06777">
    <property type="entry name" value="HBB"/>
    <property type="match status" value="1"/>
</dbReference>
<dbReference type="GO" id="GO:0043139">
    <property type="term" value="F:5'-3' DNA helicase activity"/>
    <property type="evidence" value="ECO:0007669"/>
    <property type="project" value="UniProtKB-EC"/>
</dbReference>
<evidence type="ECO:0000256" key="10">
    <source>
        <dbReference type="ARBA" id="ARBA00048954"/>
    </source>
</evidence>
<accession>A0A915LAG4</accession>
<reference evidence="14" key="1">
    <citation type="submission" date="2022-11" db="UniProtKB">
        <authorList>
            <consortium name="WormBaseParasite"/>
        </authorList>
    </citation>
    <scope>IDENTIFICATION</scope>
</reference>
<dbReference type="GO" id="GO:0005634">
    <property type="term" value="C:nucleus"/>
    <property type="evidence" value="ECO:0007669"/>
    <property type="project" value="InterPro"/>
</dbReference>
<dbReference type="SUPFAM" id="SSF52540">
    <property type="entry name" value="P-loop containing nucleoside triphosphate hydrolases"/>
    <property type="match status" value="1"/>
</dbReference>
<dbReference type="PANTHER" id="PTHR11472">
    <property type="entry name" value="DNA REPAIR DEAD HELICASE RAD3/XP-D SUBFAMILY MEMBER"/>
    <property type="match status" value="1"/>
</dbReference>
<feature type="domain" description="Helicase ATP-binding" evidence="12">
    <location>
        <begin position="7"/>
        <end position="311"/>
    </location>
</feature>
<protein>
    <recommendedName>
        <fullName evidence="9">DNA 5'-3' helicase</fullName>
        <ecNumber evidence="9">5.6.2.3</ecNumber>
    </recommendedName>
</protein>
<evidence type="ECO:0000256" key="2">
    <source>
        <dbReference type="ARBA" id="ARBA00022485"/>
    </source>
</evidence>
<dbReference type="GO" id="GO:0045951">
    <property type="term" value="P:positive regulation of mitotic recombination"/>
    <property type="evidence" value="ECO:0007669"/>
    <property type="project" value="TreeGrafter"/>
</dbReference>
<name>A0A915LAG4_ROMCU</name>
<dbReference type="PROSITE" id="PS51193">
    <property type="entry name" value="HELICASE_ATP_BIND_2"/>
    <property type="match status" value="1"/>
</dbReference>
<evidence type="ECO:0000256" key="11">
    <source>
        <dbReference type="SAM" id="Coils"/>
    </source>
</evidence>
<evidence type="ECO:0000256" key="4">
    <source>
        <dbReference type="ARBA" id="ARBA00022763"/>
    </source>
</evidence>
<dbReference type="GO" id="GO:0051539">
    <property type="term" value="F:4 iron, 4 sulfur cluster binding"/>
    <property type="evidence" value="ECO:0007669"/>
    <property type="project" value="UniProtKB-KW"/>
</dbReference>
<keyword evidence="8" id="KW-0234">DNA repair</keyword>
<keyword evidence="2" id="KW-0479">Metal-binding</keyword>
<dbReference type="NCBIfam" id="TIGR00604">
    <property type="entry name" value="rad3"/>
    <property type="match status" value="1"/>
</dbReference>
<dbReference type="OMA" id="WQTMGIL"/>
<dbReference type="PRINTS" id="PR00852">
    <property type="entry name" value="XRODRMPGMNTD"/>
</dbReference>
<dbReference type="PANTHER" id="PTHR11472:SF1">
    <property type="entry name" value="GENERAL TRANSCRIPTION AND DNA REPAIR FACTOR IIH HELICASE SUBUNIT XPD"/>
    <property type="match status" value="1"/>
</dbReference>
<dbReference type="InterPro" id="IPR010643">
    <property type="entry name" value="HBB"/>
</dbReference>
<dbReference type="PROSITE" id="PS00690">
    <property type="entry name" value="DEAH_ATP_HELICASE"/>
    <property type="match status" value="1"/>
</dbReference>
<dbReference type="Proteomes" id="UP000887565">
    <property type="component" value="Unplaced"/>
</dbReference>
<keyword evidence="13" id="KW-1185">Reference proteome</keyword>
<dbReference type="InterPro" id="IPR014013">
    <property type="entry name" value="Helic_SF1/SF2_ATP-bd_DinG/Rad3"/>
</dbReference>
<dbReference type="GO" id="GO:0006289">
    <property type="term" value="P:nucleotide-excision repair"/>
    <property type="evidence" value="ECO:0007669"/>
    <property type="project" value="InterPro"/>
</dbReference>
<sequence length="600" mass="68887">MKIDVDGLIVLFPYEYIYPEQYRYMRELKKTLDAKGHCLLEMPSGTGKTVTLLSLVVAYMRSNPNVIEKLVYCSRTIPEIQKVGLAEFMNIRSRTSLFMALIIDVLSIQAMEELRHLMKQYMSQDETFDILAVALSARKNLCIHPEVSKNRFGKKVDGECLNLTATFKRARRQNDKSIACCDFFENFEMNGRESILPSGVYNLDDLKEYGKSKGWCPYFVARQAVQRAKIVVYSYHYLLDPKIAELVSKNLPKKSVIVFDEAHNIDNVCIEAMSVTLTKRTMDKCQENLKTLNRIVNNVKETNVDQLKEEYERMVQGLKEAQQLRENDQILANPVLPDEILDEAVPGNIRSAEHFVQFLLRFFEYVKYRMRTHHVIVESSACFLKDIQSRMAIERKPLRFFAERLQSLMRTLELADLSDFGSLIHLSHFATLISTYAKGMLSVHFMHNFLTAQFPLRFTLLIEPFDDKAPTVHNPVLNFSCMDASIAIKPIFERFQSVIITSGTLSPLDMYPKILDFDPVIMESVPIKLARQCVLPVIVSRGNDQVTMTSKFEARDDAAIIRNYGNLLVDLSAAVPDGIVCFFTSYLYMENTVASWFEQV</sequence>
<evidence type="ECO:0000259" key="12">
    <source>
        <dbReference type="PROSITE" id="PS51193"/>
    </source>
</evidence>
<dbReference type="InterPro" id="IPR010614">
    <property type="entry name" value="RAD3-like_helicase_DEAD"/>
</dbReference>
<dbReference type="GO" id="GO:0016818">
    <property type="term" value="F:hydrolase activity, acting on acid anhydrides, in phosphorus-containing anhydrides"/>
    <property type="evidence" value="ECO:0007669"/>
    <property type="project" value="InterPro"/>
</dbReference>
<dbReference type="SMART" id="SM00488">
    <property type="entry name" value="DEXDc2"/>
    <property type="match status" value="1"/>
</dbReference>
<proteinExistence type="predicted"/>
<evidence type="ECO:0000256" key="1">
    <source>
        <dbReference type="ARBA" id="ARBA00001966"/>
    </source>
</evidence>
<dbReference type="Pfam" id="PF06733">
    <property type="entry name" value="DEAD_2"/>
    <property type="match status" value="1"/>
</dbReference>
<dbReference type="WBParaSite" id="nRc.2.0.1.t47832-RA">
    <property type="protein sequence ID" value="nRc.2.0.1.t47832-RA"/>
    <property type="gene ID" value="nRc.2.0.1.g47832"/>
</dbReference>
<dbReference type="Gene3D" id="3.40.50.300">
    <property type="entry name" value="P-loop containing nucleotide triphosphate hydrolases"/>
    <property type="match status" value="3"/>
</dbReference>
<evidence type="ECO:0000256" key="3">
    <source>
        <dbReference type="ARBA" id="ARBA00022741"/>
    </source>
</evidence>
<evidence type="ECO:0000256" key="8">
    <source>
        <dbReference type="ARBA" id="ARBA00023204"/>
    </source>
</evidence>
<dbReference type="GO" id="GO:0003684">
    <property type="term" value="F:damaged DNA binding"/>
    <property type="evidence" value="ECO:0007669"/>
    <property type="project" value="TreeGrafter"/>
</dbReference>
<keyword evidence="2" id="KW-0408">Iron</keyword>
<dbReference type="GO" id="GO:0006366">
    <property type="term" value="P:transcription by RNA polymerase II"/>
    <property type="evidence" value="ECO:0007669"/>
    <property type="project" value="TreeGrafter"/>
</dbReference>
<dbReference type="InterPro" id="IPR006554">
    <property type="entry name" value="Helicase-like_DEXD_c2"/>
</dbReference>
<keyword evidence="2" id="KW-0411">Iron-sulfur</keyword>